<gene>
    <name evidence="2" type="ORF">MERR_LOCUS47922</name>
</gene>
<dbReference type="EMBL" id="CACVBM020001829">
    <property type="protein sequence ID" value="CAA7060686.1"/>
    <property type="molecule type" value="Genomic_DNA"/>
</dbReference>
<name>A0A6D2L758_9BRAS</name>
<comment type="caution">
    <text evidence="2">The sequence shown here is derived from an EMBL/GenBank/DDBJ whole genome shotgun (WGS) entry which is preliminary data.</text>
</comment>
<evidence type="ECO:0000313" key="3">
    <source>
        <dbReference type="Proteomes" id="UP000467841"/>
    </source>
</evidence>
<accession>A0A6D2L758</accession>
<keyword evidence="3" id="KW-1185">Reference proteome</keyword>
<evidence type="ECO:0000256" key="1">
    <source>
        <dbReference type="SAM" id="MobiDB-lite"/>
    </source>
</evidence>
<protein>
    <submittedName>
        <fullName evidence="2">Uncharacterized protein</fullName>
    </submittedName>
</protein>
<organism evidence="2 3">
    <name type="scientific">Microthlaspi erraticum</name>
    <dbReference type="NCBI Taxonomy" id="1685480"/>
    <lineage>
        <taxon>Eukaryota</taxon>
        <taxon>Viridiplantae</taxon>
        <taxon>Streptophyta</taxon>
        <taxon>Embryophyta</taxon>
        <taxon>Tracheophyta</taxon>
        <taxon>Spermatophyta</taxon>
        <taxon>Magnoliopsida</taxon>
        <taxon>eudicotyledons</taxon>
        <taxon>Gunneridae</taxon>
        <taxon>Pentapetalae</taxon>
        <taxon>rosids</taxon>
        <taxon>malvids</taxon>
        <taxon>Brassicales</taxon>
        <taxon>Brassicaceae</taxon>
        <taxon>Coluteocarpeae</taxon>
        <taxon>Microthlaspi</taxon>
    </lineage>
</organism>
<evidence type="ECO:0000313" key="2">
    <source>
        <dbReference type="EMBL" id="CAA7060686.1"/>
    </source>
</evidence>
<feature type="region of interest" description="Disordered" evidence="1">
    <location>
        <begin position="1"/>
        <end position="23"/>
    </location>
</feature>
<reference evidence="2" key="1">
    <citation type="submission" date="2020-01" db="EMBL/GenBank/DDBJ databases">
        <authorList>
            <person name="Mishra B."/>
        </authorList>
    </citation>
    <scope>NUCLEOTIDE SEQUENCE [LARGE SCALE GENOMIC DNA]</scope>
</reference>
<sequence length="109" mass="12005">MPRIRVIGFRSSTRSSSSSSSVGEMVDLDLIGGGENPVEAKESSCLEFGKSDFAALRDRQSSVGEMVDLDLIGGGENPVEAKESSPELLHSSNWWRLRKPEKHRRLMLS</sequence>
<feature type="compositionally biased region" description="Low complexity" evidence="1">
    <location>
        <begin position="10"/>
        <end position="21"/>
    </location>
</feature>
<proteinExistence type="predicted"/>
<dbReference type="Proteomes" id="UP000467841">
    <property type="component" value="Unassembled WGS sequence"/>
</dbReference>
<dbReference type="AlphaFoldDB" id="A0A6D2L758"/>